<dbReference type="Proteomes" id="UP001601992">
    <property type="component" value="Unassembled WGS sequence"/>
</dbReference>
<organism evidence="1 2">
    <name type="scientific">Nocardia jiangxiensis</name>
    <dbReference type="NCBI Taxonomy" id="282685"/>
    <lineage>
        <taxon>Bacteria</taxon>
        <taxon>Bacillati</taxon>
        <taxon>Actinomycetota</taxon>
        <taxon>Actinomycetes</taxon>
        <taxon>Mycobacteriales</taxon>
        <taxon>Nocardiaceae</taxon>
        <taxon>Nocardia</taxon>
    </lineage>
</organism>
<gene>
    <name evidence="1" type="ORF">ACFYXQ_15445</name>
</gene>
<dbReference type="EMBL" id="JBIAQY010000004">
    <property type="protein sequence ID" value="MFF3569167.1"/>
    <property type="molecule type" value="Genomic_DNA"/>
</dbReference>
<protein>
    <submittedName>
        <fullName evidence="1">Uncharacterized protein</fullName>
    </submittedName>
</protein>
<proteinExistence type="predicted"/>
<evidence type="ECO:0000313" key="1">
    <source>
        <dbReference type="EMBL" id="MFF3569167.1"/>
    </source>
</evidence>
<dbReference type="RefSeq" id="WP_387403916.1">
    <property type="nucleotide sequence ID" value="NZ_JBIAQY010000004.1"/>
</dbReference>
<name>A0ABW6RYS1_9NOCA</name>
<evidence type="ECO:0000313" key="2">
    <source>
        <dbReference type="Proteomes" id="UP001601992"/>
    </source>
</evidence>
<sequence length="176" mass="17986">MTAMLSIDNVVAEDSNLAGMSPVSPGKLPRIAAAAIGDDDIVPAVLRTALGVAAPMGEEVCGLLVCFRSSAGQSPAEEFERRIGSIAAGPAGLPVGLIGVGADVSAVSSQLAWMCAAARDLGCRPVGPGLWVDPADISLEANGCDWSDVTVAADLSRLVNKLRVLAGARHTLHFRN</sequence>
<keyword evidence="2" id="KW-1185">Reference proteome</keyword>
<comment type="caution">
    <text evidence="1">The sequence shown here is derived from an EMBL/GenBank/DDBJ whole genome shotgun (WGS) entry which is preliminary data.</text>
</comment>
<reference evidence="1 2" key="1">
    <citation type="submission" date="2024-10" db="EMBL/GenBank/DDBJ databases">
        <title>The Natural Products Discovery Center: Release of the First 8490 Sequenced Strains for Exploring Actinobacteria Biosynthetic Diversity.</title>
        <authorList>
            <person name="Kalkreuter E."/>
            <person name="Kautsar S.A."/>
            <person name="Yang D."/>
            <person name="Bader C.D."/>
            <person name="Teijaro C.N."/>
            <person name="Fluegel L."/>
            <person name="Davis C.M."/>
            <person name="Simpson J.R."/>
            <person name="Lauterbach L."/>
            <person name="Steele A.D."/>
            <person name="Gui C."/>
            <person name="Meng S."/>
            <person name="Li G."/>
            <person name="Viehrig K."/>
            <person name="Ye F."/>
            <person name="Su P."/>
            <person name="Kiefer A.F."/>
            <person name="Nichols A."/>
            <person name="Cepeda A.J."/>
            <person name="Yan W."/>
            <person name="Fan B."/>
            <person name="Jiang Y."/>
            <person name="Adhikari A."/>
            <person name="Zheng C.-J."/>
            <person name="Schuster L."/>
            <person name="Cowan T.M."/>
            <person name="Smanski M.J."/>
            <person name="Chevrette M.G."/>
            <person name="De Carvalho L.P.S."/>
            <person name="Shen B."/>
        </authorList>
    </citation>
    <scope>NUCLEOTIDE SEQUENCE [LARGE SCALE GENOMIC DNA]</scope>
    <source>
        <strain evidence="1 2">NPDC002593</strain>
    </source>
</reference>
<accession>A0ABW6RYS1</accession>